<dbReference type="Pfam" id="PF00849">
    <property type="entry name" value="PseudoU_synth_2"/>
    <property type="match status" value="1"/>
</dbReference>
<dbReference type="PANTHER" id="PTHR47683">
    <property type="entry name" value="PSEUDOURIDINE SYNTHASE FAMILY PROTEIN-RELATED"/>
    <property type="match status" value="1"/>
</dbReference>
<feature type="signal peptide" evidence="5">
    <location>
        <begin position="1"/>
        <end position="21"/>
    </location>
</feature>
<dbReference type="GO" id="GO:0001522">
    <property type="term" value="P:pseudouridine synthesis"/>
    <property type="evidence" value="ECO:0007669"/>
    <property type="project" value="InterPro"/>
</dbReference>
<gene>
    <name evidence="7" type="ORF">DBRI00130_LOCUS42332</name>
</gene>
<dbReference type="Gene3D" id="3.10.290.10">
    <property type="entry name" value="RNA-binding S4 domain"/>
    <property type="match status" value="1"/>
</dbReference>
<protein>
    <recommendedName>
        <fullName evidence="6">RNA-binding S4 domain-containing protein</fullName>
    </recommendedName>
</protein>
<dbReference type="InterPro" id="IPR020094">
    <property type="entry name" value="TruA/RsuA/RluB/E/F_N"/>
</dbReference>
<sequence>MIERHAMGLFAYICLAAALAAAPDKRLRVNRALRTTHSRRQTNRFIFEGRILVNGVPAVSPDSRLNIGDTVEFDGQSIAWEEAELEPHRYLKFNKPEGVVCTTDRRVGQNIIDVLTSCGGIKNISGNSDNDSNAICTNCTNTRRVFPIGRLDAESTGLILLTSNGSIVNPLLRAVVGTKSKKVKEYHVDTDPIATDADIRKLAGGIIITTTARQNGGMASVTAPTLPCLVERVVVEGGNHCSTLRIILEEGRNRQIRRMCSAIGLEVIALHRVGFAGVSLEGCEAPGEWATLTQAEEIAIGARRVPTRNELRSPEEIARRKAKKRAKKNGKQRRR</sequence>
<reference evidence="7" key="1">
    <citation type="submission" date="2021-01" db="EMBL/GenBank/DDBJ databases">
        <authorList>
            <person name="Corre E."/>
            <person name="Pelletier E."/>
            <person name="Niang G."/>
            <person name="Scheremetjew M."/>
            <person name="Finn R."/>
            <person name="Kale V."/>
            <person name="Holt S."/>
            <person name="Cochrane G."/>
            <person name="Meng A."/>
            <person name="Brown T."/>
            <person name="Cohen L."/>
        </authorList>
    </citation>
    <scope>NUCLEOTIDE SEQUENCE</scope>
    <source>
        <strain evidence="7">GSO104</strain>
    </source>
</reference>
<dbReference type="InterPro" id="IPR042092">
    <property type="entry name" value="PsdUridine_s_RsuA/RluB/E/F_cat"/>
</dbReference>
<dbReference type="PANTHER" id="PTHR47683:SF2">
    <property type="entry name" value="RNA-BINDING S4 DOMAIN-CONTAINING PROTEIN"/>
    <property type="match status" value="1"/>
</dbReference>
<dbReference type="InterPro" id="IPR018496">
    <property type="entry name" value="PsdUridine_synth_RsuA/RluB_CS"/>
</dbReference>
<keyword evidence="2" id="KW-0413">Isomerase</keyword>
<dbReference type="PROSITE" id="PS01149">
    <property type="entry name" value="PSI_RSU"/>
    <property type="match status" value="1"/>
</dbReference>
<feature type="region of interest" description="Disordered" evidence="4">
    <location>
        <begin position="304"/>
        <end position="335"/>
    </location>
</feature>
<evidence type="ECO:0000256" key="1">
    <source>
        <dbReference type="ARBA" id="ARBA00008348"/>
    </source>
</evidence>
<dbReference type="AlphaFoldDB" id="A0A6S8Y6M9"/>
<feature type="compositionally biased region" description="Basic and acidic residues" evidence="4">
    <location>
        <begin position="307"/>
        <end position="319"/>
    </location>
</feature>
<dbReference type="GO" id="GO:0003723">
    <property type="term" value="F:RNA binding"/>
    <property type="evidence" value="ECO:0007669"/>
    <property type="project" value="UniProtKB-KW"/>
</dbReference>
<dbReference type="InterPro" id="IPR006145">
    <property type="entry name" value="PsdUridine_synth_RsuA/RluA"/>
</dbReference>
<feature type="compositionally biased region" description="Basic residues" evidence="4">
    <location>
        <begin position="320"/>
        <end position="335"/>
    </location>
</feature>
<keyword evidence="3" id="KW-0694">RNA-binding</keyword>
<evidence type="ECO:0000259" key="6">
    <source>
        <dbReference type="SMART" id="SM00363"/>
    </source>
</evidence>
<evidence type="ECO:0000313" key="7">
    <source>
        <dbReference type="EMBL" id="CAE4664415.1"/>
    </source>
</evidence>
<dbReference type="SUPFAM" id="SSF55174">
    <property type="entry name" value="Alpha-L RNA-binding motif"/>
    <property type="match status" value="1"/>
</dbReference>
<organism evidence="7">
    <name type="scientific">Ditylum brightwellii</name>
    <dbReference type="NCBI Taxonomy" id="49249"/>
    <lineage>
        <taxon>Eukaryota</taxon>
        <taxon>Sar</taxon>
        <taxon>Stramenopiles</taxon>
        <taxon>Ochrophyta</taxon>
        <taxon>Bacillariophyta</taxon>
        <taxon>Mediophyceae</taxon>
        <taxon>Lithodesmiophycidae</taxon>
        <taxon>Lithodesmiales</taxon>
        <taxon>Lithodesmiaceae</taxon>
        <taxon>Ditylum</taxon>
    </lineage>
</organism>
<evidence type="ECO:0000256" key="4">
    <source>
        <dbReference type="SAM" id="MobiDB-lite"/>
    </source>
</evidence>
<dbReference type="InterPro" id="IPR050343">
    <property type="entry name" value="RsuA_PseudoU_synthase"/>
</dbReference>
<dbReference type="InterPro" id="IPR002942">
    <property type="entry name" value="S4_RNA-bd"/>
</dbReference>
<dbReference type="PROSITE" id="PS50889">
    <property type="entry name" value="S4"/>
    <property type="match status" value="1"/>
</dbReference>
<dbReference type="SUPFAM" id="SSF55120">
    <property type="entry name" value="Pseudouridine synthase"/>
    <property type="match status" value="1"/>
</dbReference>
<dbReference type="InterPro" id="IPR020103">
    <property type="entry name" value="PsdUridine_synth_cat_dom_sf"/>
</dbReference>
<accession>A0A6S8Y6M9</accession>
<name>A0A6S8Y6M9_9STRA</name>
<dbReference type="GO" id="GO:0006364">
    <property type="term" value="P:rRNA processing"/>
    <property type="evidence" value="ECO:0007669"/>
    <property type="project" value="UniProtKB-ARBA"/>
</dbReference>
<evidence type="ECO:0000256" key="2">
    <source>
        <dbReference type="ARBA" id="ARBA00023235"/>
    </source>
</evidence>
<evidence type="ECO:0000256" key="5">
    <source>
        <dbReference type="SAM" id="SignalP"/>
    </source>
</evidence>
<proteinExistence type="inferred from homology"/>
<feature type="chain" id="PRO_5030159485" description="RNA-binding S4 domain-containing protein" evidence="5">
    <location>
        <begin position="22"/>
        <end position="335"/>
    </location>
</feature>
<dbReference type="Gene3D" id="3.30.70.1560">
    <property type="entry name" value="Alpha-L RNA-binding motif"/>
    <property type="match status" value="1"/>
</dbReference>
<evidence type="ECO:0000256" key="3">
    <source>
        <dbReference type="PROSITE-ProRule" id="PRU00182"/>
    </source>
</evidence>
<dbReference type="CDD" id="cd00165">
    <property type="entry name" value="S4"/>
    <property type="match status" value="1"/>
</dbReference>
<feature type="domain" description="RNA-binding S4" evidence="6">
    <location>
        <begin position="27"/>
        <end position="86"/>
    </location>
</feature>
<dbReference type="Gene3D" id="3.30.70.580">
    <property type="entry name" value="Pseudouridine synthase I, catalytic domain, N-terminal subdomain"/>
    <property type="match status" value="1"/>
</dbReference>
<comment type="similarity">
    <text evidence="1">Belongs to the pseudouridine synthase RsuA family.</text>
</comment>
<dbReference type="EMBL" id="HBNS01058878">
    <property type="protein sequence ID" value="CAE4664415.1"/>
    <property type="molecule type" value="Transcribed_RNA"/>
</dbReference>
<keyword evidence="5" id="KW-0732">Signal</keyword>
<dbReference type="GO" id="GO:0009982">
    <property type="term" value="F:pseudouridine synthase activity"/>
    <property type="evidence" value="ECO:0007669"/>
    <property type="project" value="InterPro"/>
</dbReference>
<dbReference type="InterPro" id="IPR036986">
    <property type="entry name" value="S4_RNA-bd_sf"/>
</dbReference>
<dbReference type="SMART" id="SM00363">
    <property type="entry name" value="S4"/>
    <property type="match status" value="1"/>
</dbReference>